<gene>
    <name evidence="3" type="ORF">CONPUDRAFT_106519</name>
</gene>
<evidence type="ECO:0000313" key="3">
    <source>
        <dbReference type="EMBL" id="EIW79822.1"/>
    </source>
</evidence>
<dbReference type="PANTHER" id="PTHR21708:SF43">
    <property type="entry name" value="KETOPANTOATE REDUCTASE C-TERMINAL DOMAIN-CONTAINING PROTEIN"/>
    <property type="match status" value="1"/>
</dbReference>
<keyword evidence="4" id="KW-1185">Reference proteome</keyword>
<dbReference type="InterPro" id="IPR013328">
    <property type="entry name" value="6PGD_dom2"/>
</dbReference>
<dbReference type="RefSeq" id="XP_007770160.1">
    <property type="nucleotide sequence ID" value="XM_007771970.1"/>
</dbReference>
<dbReference type="Pfam" id="PF02558">
    <property type="entry name" value="ApbA"/>
    <property type="match status" value="1"/>
</dbReference>
<organism evidence="3 4">
    <name type="scientific">Coniophora puteana (strain RWD-64-598)</name>
    <name type="common">Brown rot fungus</name>
    <dbReference type="NCBI Taxonomy" id="741705"/>
    <lineage>
        <taxon>Eukaryota</taxon>
        <taxon>Fungi</taxon>
        <taxon>Dikarya</taxon>
        <taxon>Basidiomycota</taxon>
        <taxon>Agaricomycotina</taxon>
        <taxon>Agaricomycetes</taxon>
        <taxon>Agaricomycetidae</taxon>
        <taxon>Boletales</taxon>
        <taxon>Coniophorineae</taxon>
        <taxon>Coniophoraceae</taxon>
        <taxon>Coniophora</taxon>
    </lineage>
</organism>
<dbReference type="InterPro" id="IPR013752">
    <property type="entry name" value="KPA_reductase"/>
</dbReference>
<feature type="domain" description="Ketopantoate reductase C-terminal" evidence="2">
    <location>
        <begin position="274"/>
        <end position="369"/>
    </location>
</feature>
<dbReference type="Gene3D" id="1.10.1040.10">
    <property type="entry name" value="N-(1-d-carboxylethyl)-l-norvaline Dehydrogenase, domain 2"/>
    <property type="match status" value="1"/>
</dbReference>
<dbReference type="Pfam" id="PF08546">
    <property type="entry name" value="ApbA_C"/>
    <property type="match status" value="1"/>
</dbReference>
<reference evidence="4" key="1">
    <citation type="journal article" date="2012" name="Science">
        <title>The Paleozoic origin of enzymatic lignin decomposition reconstructed from 31 fungal genomes.</title>
        <authorList>
            <person name="Floudas D."/>
            <person name="Binder M."/>
            <person name="Riley R."/>
            <person name="Barry K."/>
            <person name="Blanchette R.A."/>
            <person name="Henrissat B."/>
            <person name="Martinez A.T."/>
            <person name="Otillar R."/>
            <person name="Spatafora J.W."/>
            <person name="Yadav J.S."/>
            <person name="Aerts A."/>
            <person name="Benoit I."/>
            <person name="Boyd A."/>
            <person name="Carlson A."/>
            <person name="Copeland A."/>
            <person name="Coutinho P.M."/>
            <person name="de Vries R.P."/>
            <person name="Ferreira P."/>
            <person name="Findley K."/>
            <person name="Foster B."/>
            <person name="Gaskell J."/>
            <person name="Glotzer D."/>
            <person name="Gorecki P."/>
            <person name="Heitman J."/>
            <person name="Hesse C."/>
            <person name="Hori C."/>
            <person name="Igarashi K."/>
            <person name="Jurgens J.A."/>
            <person name="Kallen N."/>
            <person name="Kersten P."/>
            <person name="Kohler A."/>
            <person name="Kuees U."/>
            <person name="Kumar T.K.A."/>
            <person name="Kuo A."/>
            <person name="LaButti K."/>
            <person name="Larrondo L.F."/>
            <person name="Lindquist E."/>
            <person name="Ling A."/>
            <person name="Lombard V."/>
            <person name="Lucas S."/>
            <person name="Lundell T."/>
            <person name="Martin R."/>
            <person name="McLaughlin D.J."/>
            <person name="Morgenstern I."/>
            <person name="Morin E."/>
            <person name="Murat C."/>
            <person name="Nagy L.G."/>
            <person name="Nolan M."/>
            <person name="Ohm R.A."/>
            <person name="Patyshakuliyeva A."/>
            <person name="Rokas A."/>
            <person name="Ruiz-Duenas F.J."/>
            <person name="Sabat G."/>
            <person name="Salamov A."/>
            <person name="Samejima M."/>
            <person name="Schmutz J."/>
            <person name="Slot J.C."/>
            <person name="St John F."/>
            <person name="Stenlid J."/>
            <person name="Sun H."/>
            <person name="Sun S."/>
            <person name="Syed K."/>
            <person name="Tsang A."/>
            <person name="Wiebenga A."/>
            <person name="Young D."/>
            <person name="Pisabarro A."/>
            <person name="Eastwood D.C."/>
            <person name="Martin F."/>
            <person name="Cullen D."/>
            <person name="Grigoriev I.V."/>
            <person name="Hibbett D.S."/>
        </authorList>
    </citation>
    <scope>NUCLEOTIDE SEQUENCE [LARGE SCALE GENOMIC DNA]</scope>
    <source>
        <strain evidence="4">RWD-64-598 SS2</strain>
    </source>
</reference>
<dbReference type="InterPro" id="IPR013332">
    <property type="entry name" value="KPR_N"/>
</dbReference>
<dbReference type="KEGG" id="cput:CONPUDRAFT_106519"/>
<dbReference type="Proteomes" id="UP000053558">
    <property type="component" value="Unassembled WGS sequence"/>
</dbReference>
<proteinExistence type="predicted"/>
<dbReference type="PANTHER" id="PTHR21708">
    <property type="entry name" value="PROBABLE 2-DEHYDROPANTOATE 2-REDUCTASE"/>
    <property type="match status" value="1"/>
</dbReference>
<sequence>MASVSSATANLKNVLIVGFGSVGAIYSYILKNSGHAHVTAVARSNYETVCAEGLHIRSQKYGDITSWRPDRIVKSVADAADRPYSYVILCTKAIPELATTPQVLAPLLSPLYVSHHEQPVYVLLQNGLGVERDLYHSVKALGKGEPRILSTVVWIGTNLKGNVVEHNNFDRVTLGVYRHDDHLTTTNKPSEKALLDDFGSMLEKGGTTLTIVPEIQRMKFAKNLWNVAFSSLSTLTDSPLTAIFRPAPRADSALRYEPYVTPVTADKVQEHTLASLKGTLGELIALGRAMGYPDNPEGLPSTLINSTIENTGKQHQDPNHTYLPSMLLDVRTNKPIEVEVIFGEIVRMARRWDVPVPRIETLYGLLTVVQNQILGGLRQGQRQ</sequence>
<dbReference type="SUPFAM" id="SSF48179">
    <property type="entry name" value="6-phosphogluconate dehydrogenase C-terminal domain-like"/>
    <property type="match status" value="1"/>
</dbReference>
<dbReference type="AlphaFoldDB" id="A0A5M3MKS2"/>
<evidence type="ECO:0000313" key="4">
    <source>
        <dbReference type="Proteomes" id="UP000053558"/>
    </source>
</evidence>
<protein>
    <submittedName>
        <fullName evidence="3">ApbA-domain-containing protein</fullName>
    </submittedName>
</protein>
<dbReference type="SUPFAM" id="SSF51735">
    <property type="entry name" value="NAD(P)-binding Rossmann-fold domains"/>
    <property type="match status" value="1"/>
</dbReference>
<accession>A0A5M3MKS2</accession>
<dbReference type="EMBL" id="JH711580">
    <property type="protein sequence ID" value="EIW79822.1"/>
    <property type="molecule type" value="Genomic_DNA"/>
</dbReference>
<evidence type="ECO:0000259" key="2">
    <source>
        <dbReference type="Pfam" id="PF08546"/>
    </source>
</evidence>
<dbReference type="InterPro" id="IPR051402">
    <property type="entry name" value="KPR-Related"/>
</dbReference>
<dbReference type="InterPro" id="IPR036291">
    <property type="entry name" value="NAD(P)-bd_dom_sf"/>
</dbReference>
<name>A0A5M3MKS2_CONPW</name>
<feature type="domain" description="Ketopantoate reductase N-terminal" evidence="1">
    <location>
        <begin position="14"/>
        <end position="177"/>
    </location>
</feature>
<comment type="caution">
    <text evidence="3">The sequence shown here is derived from an EMBL/GenBank/DDBJ whole genome shotgun (WGS) entry which is preliminary data.</text>
</comment>
<dbReference type="GO" id="GO:0005737">
    <property type="term" value="C:cytoplasm"/>
    <property type="evidence" value="ECO:0007669"/>
    <property type="project" value="TreeGrafter"/>
</dbReference>
<evidence type="ECO:0000259" key="1">
    <source>
        <dbReference type="Pfam" id="PF02558"/>
    </source>
</evidence>
<dbReference type="OMA" id="EHNDFDR"/>
<dbReference type="InterPro" id="IPR008927">
    <property type="entry name" value="6-PGluconate_DH-like_C_sf"/>
</dbReference>
<dbReference type="GeneID" id="19198596"/>
<dbReference type="Gene3D" id="3.40.50.720">
    <property type="entry name" value="NAD(P)-binding Rossmann-like Domain"/>
    <property type="match status" value="1"/>
</dbReference>
<dbReference type="OrthoDB" id="3609at2759"/>